<keyword evidence="2" id="KW-1185">Reference proteome</keyword>
<dbReference type="Gene3D" id="1.10.10.10">
    <property type="entry name" value="Winged helix-like DNA-binding domain superfamily/Winged helix DNA-binding domain"/>
    <property type="match status" value="1"/>
</dbReference>
<dbReference type="Proteomes" id="UP001596145">
    <property type="component" value="Unassembled WGS sequence"/>
</dbReference>
<accession>A0ABD5QNM8</accession>
<organism evidence="1 2">
    <name type="scientific">Halorubrum glutamatedens</name>
    <dbReference type="NCBI Taxonomy" id="2707018"/>
    <lineage>
        <taxon>Archaea</taxon>
        <taxon>Methanobacteriati</taxon>
        <taxon>Methanobacteriota</taxon>
        <taxon>Stenosarchaea group</taxon>
        <taxon>Halobacteria</taxon>
        <taxon>Halobacteriales</taxon>
        <taxon>Haloferacaceae</taxon>
        <taxon>Halorubrum</taxon>
    </lineage>
</organism>
<dbReference type="InterPro" id="IPR036388">
    <property type="entry name" value="WH-like_DNA-bd_sf"/>
</dbReference>
<dbReference type="AlphaFoldDB" id="A0ABD5QNM8"/>
<name>A0ABD5QNM8_9EURY</name>
<sequence length="75" mass="8460">MTDSENPGADARRKYGDEDFIACIKKLEPASTSEVAEAVGCTRRTADYRLKQLQDEDRVDSKMAGNSLIWYLTEE</sequence>
<dbReference type="RefSeq" id="WP_122106853.1">
    <property type="nucleotide sequence ID" value="NZ_JBHSKV010000006.1"/>
</dbReference>
<dbReference type="InterPro" id="IPR036390">
    <property type="entry name" value="WH_DNA-bd_sf"/>
</dbReference>
<proteinExistence type="predicted"/>
<reference evidence="1 2" key="1">
    <citation type="journal article" date="2019" name="Int. J. Syst. Evol. Microbiol.">
        <title>The Global Catalogue of Microorganisms (GCM) 10K type strain sequencing project: providing services to taxonomists for standard genome sequencing and annotation.</title>
        <authorList>
            <consortium name="The Broad Institute Genomics Platform"/>
            <consortium name="The Broad Institute Genome Sequencing Center for Infectious Disease"/>
            <person name="Wu L."/>
            <person name="Ma J."/>
        </authorList>
    </citation>
    <scope>NUCLEOTIDE SEQUENCE [LARGE SCALE GENOMIC DNA]</scope>
    <source>
        <strain evidence="1 2">CGMCC 1.16026</strain>
    </source>
</reference>
<evidence type="ECO:0000313" key="1">
    <source>
        <dbReference type="EMBL" id="MFC5133887.1"/>
    </source>
</evidence>
<protein>
    <submittedName>
        <fullName evidence="1">Helix-turn-helix transcriptional regulator</fullName>
    </submittedName>
</protein>
<gene>
    <name evidence="1" type="ORF">ACFPJA_03995</name>
</gene>
<evidence type="ECO:0000313" key="2">
    <source>
        <dbReference type="Proteomes" id="UP001596145"/>
    </source>
</evidence>
<dbReference type="SUPFAM" id="SSF46785">
    <property type="entry name" value="Winged helix' DNA-binding domain"/>
    <property type="match status" value="1"/>
</dbReference>
<dbReference type="EMBL" id="JBHSKV010000006">
    <property type="protein sequence ID" value="MFC5133887.1"/>
    <property type="molecule type" value="Genomic_DNA"/>
</dbReference>
<comment type="caution">
    <text evidence="1">The sequence shown here is derived from an EMBL/GenBank/DDBJ whole genome shotgun (WGS) entry which is preliminary data.</text>
</comment>